<name>A0A0K2UK37_LEPSM</name>
<proteinExistence type="predicted"/>
<evidence type="ECO:0000313" key="1">
    <source>
        <dbReference type="EMBL" id="CDW38302.1"/>
    </source>
</evidence>
<reference evidence="1" key="1">
    <citation type="submission" date="2014-05" db="EMBL/GenBank/DDBJ databases">
        <authorList>
            <person name="Chronopoulou M."/>
        </authorList>
    </citation>
    <scope>NUCLEOTIDE SEQUENCE</scope>
    <source>
        <tissue evidence="1">Whole organism</tissue>
    </source>
</reference>
<dbReference type="AlphaFoldDB" id="A0A0K2UK37"/>
<dbReference type="EMBL" id="HACA01020941">
    <property type="protein sequence ID" value="CDW38302.1"/>
    <property type="molecule type" value="Transcribed_RNA"/>
</dbReference>
<sequence length="80" mass="9258">MYIRVWMSLFVIEGKEMKKTISPPSPYILMYAHTPKITGLYFNSIKLQRHSRKLGFAIEKGVVLQKGEYGSLPKRLITPM</sequence>
<organism evidence="1">
    <name type="scientific">Lepeophtheirus salmonis</name>
    <name type="common">Salmon louse</name>
    <name type="synonym">Caligus salmonis</name>
    <dbReference type="NCBI Taxonomy" id="72036"/>
    <lineage>
        <taxon>Eukaryota</taxon>
        <taxon>Metazoa</taxon>
        <taxon>Ecdysozoa</taxon>
        <taxon>Arthropoda</taxon>
        <taxon>Crustacea</taxon>
        <taxon>Multicrustacea</taxon>
        <taxon>Hexanauplia</taxon>
        <taxon>Copepoda</taxon>
        <taxon>Siphonostomatoida</taxon>
        <taxon>Caligidae</taxon>
        <taxon>Lepeophtheirus</taxon>
    </lineage>
</organism>
<protein>
    <submittedName>
        <fullName evidence="1">Uncharacterized protein</fullName>
    </submittedName>
</protein>
<accession>A0A0K2UK37</accession>